<dbReference type="Gene3D" id="3.40.50.300">
    <property type="entry name" value="P-loop containing nucleotide triphosphate hydrolases"/>
    <property type="match status" value="1"/>
</dbReference>
<sequence>MKRVVYNQKGGVGKSSIAVNLAAISAAQGKKTVVVDLDPQGNATDYLLGKEVREGKDIKDFFEQVLTFQLKPQAPQEFIHATDHDNLFVIPSNSSLGDLQSKLESKHKIYKLRDALNQLSEFDAIYIDTPPAFNFFSLSALVAAERCLVPFDCDDFARAGLYALMENVREVCLDHNEALTIEGIVVNQYQARASLPQQVVAELKAEGLPILEQKLSASVKMKESHAACLPLIFQAPSHKLTLEFISLFDSLH</sequence>
<dbReference type="Pfam" id="PF13614">
    <property type="entry name" value="AAA_31"/>
    <property type="match status" value="1"/>
</dbReference>
<dbReference type="Proteomes" id="UP000282818">
    <property type="component" value="Unassembled WGS sequence"/>
</dbReference>
<evidence type="ECO:0000259" key="1">
    <source>
        <dbReference type="Pfam" id="PF13614"/>
    </source>
</evidence>
<dbReference type="InterPro" id="IPR025669">
    <property type="entry name" value="AAA_dom"/>
</dbReference>
<dbReference type="PANTHER" id="PTHR13696:SF52">
    <property type="entry name" value="PARA FAMILY PROTEIN CT_582"/>
    <property type="match status" value="1"/>
</dbReference>
<evidence type="ECO:0000313" key="3">
    <source>
        <dbReference type="Proteomes" id="UP000282818"/>
    </source>
</evidence>
<dbReference type="InterPro" id="IPR027417">
    <property type="entry name" value="P-loop_NTPase"/>
</dbReference>
<reference evidence="2 3" key="1">
    <citation type="submission" date="2019-01" db="EMBL/GenBank/DDBJ databases">
        <authorList>
            <person name="Chen W.-M."/>
        </authorList>
    </citation>
    <scope>NUCLEOTIDE SEQUENCE [LARGE SCALE GENOMIC DNA]</scope>
    <source>
        <strain evidence="2 3">HPM-16</strain>
    </source>
</reference>
<dbReference type="SUPFAM" id="SSF52540">
    <property type="entry name" value="P-loop containing nucleoside triphosphate hydrolases"/>
    <property type="match status" value="1"/>
</dbReference>
<dbReference type="InterPro" id="IPR050678">
    <property type="entry name" value="DNA_Partitioning_ATPase"/>
</dbReference>
<evidence type="ECO:0000313" key="2">
    <source>
        <dbReference type="EMBL" id="RVU30765.1"/>
    </source>
</evidence>
<proteinExistence type="predicted"/>
<dbReference type="CDD" id="cd02042">
    <property type="entry name" value="ParAB_family"/>
    <property type="match status" value="1"/>
</dbReference>
<organism evidence="2 3">
    <name type="scientific">Neptunomonas marina</name>
    <dbReference type="NCBI Taxonomy" id="1815562"/>
    <lineage>
        <taxon>Bacteria</taxon>
        <taxon>Pseudomonadati</taxon>
        <taxon>Pseudomonadota</taxon>
        <taxon>Gammaproteobacteria</taxon>
        <taxon>Oceanospirillales</taxon>
        <taxon>Oceanospirillaceae</taxon>
        <taxon>Neptunomonas</taxon>
    </lineage>
</organism>
<dbReference type="PANTHER" id="PTHR13696">
    <property type="entry name" value="P-LOOP CONTAINING NUCLEOSIDE TRIPHOSPHATE HYDROLASE"/>
    <property type="match status" value="1"/>
</dbReference>
<dbReference type="EMBL" id="SACQ01000004">
    <property type="protein sequence ID" value="RVU30765.1"/>
    <property type="molecule type" value="Genomic_DNA"/>
</dbReference>
<protein>
    <submittedName>
        <fullName evidence="2">ParA family protein</fullName>
    </submittedName>
</protein>
<dbReference type="RefSeq" id="WP_127694301.1">
    <property type="nucleotide sequence ID" value="NZ_SACQ01000004.1"/>
</dbReference>
<dbReference type="AlphaFoldDB" id="A0A437Q896"/>
<name>A0A437Q896_9GAMM</name>
<gene>
    <name evidence="2" type="ORF">EOE65_10685</name>
</gene>
<comment type="caution">
    <text evidence="2">The sequence shown here is derived from an EMBL/GenBank/DDBJ whole genome shotgun (WGS) entry which is preliminary data.</text>
</comment>
<feature type="domain" description="AAA" evidence="1">
    <location>
        <begin position="4"/>
        <end position="181"/>
    </location>
</feature>
<accession>A0A437Q896</accession>
<keyword evidence="3" id="KW-1185">Reference proteome</keyword>